<evidence type="ECO:0000313" key="3">
    <source>
        <dbReference type="EMBL" id="CAH0367061.1"/>
    </source>
</evidence>
<reference evidence="2" key="1">
    <citation type="submission" date="2021-01" db="EMBL/GenBank/DDBJ databases">
        <authorList>
            <person name="Corre E."/>
            <person name="Pelletier E."/>
            <person name="Niang G."/>
            <person name="Scheremetjew M."/>
            <person name="Finn R."/>
            <person name="Kale V."/>
            <person name="Holt S."/>
            <person name="Cochrane G."/>
            <person name="Meng A."/>
            <person name="Brown T."/>
            <person name="Cohen L."/>
        </authorList>
    </citation>
    <scope>NUCLEOTIDE SEQUENCE</scope>
    <source>
        <strain evidence="2">CCMP1756</strain>
    </source>
</reference>
<dbReference type="EMBL" id="CAKKNE010000002">
    <property type="protein sequence ID" value="CAH0367061.1"/>
    <property type="molecule type" value="Genomic_DNA"/>
</dbReference>
<evidence type="ECO:0000313" key="4">
    <source>
        <dbReference type="Proteomes" id="UP000789595"/>
    </source>
</evidence>
<feature type="compositionally biased region" description="Pro residues" evidence="1">
    <location>
        <begin position="98"/>
        <end position="111"/>
    </location>
</feature>
<proteinExistence type="predicted"/>
<organism evidence="2">
    <name type="scientific">Pelagomonas calceolata</name>
    <dbReference type="NCBI Taxonomy" id="35677"/>
    <lineage>
        <taxon>Eukaryota</taxon>
        <taxon>Sar</taxon>
        <taxon>Stramenopiles</taxon>
        <taxon>Ochrophyta</taxon>
        <taxon>Pelagophyceae</taxon>
        <taxon>Pelagomonadales</taxon>
        <taxon>Pelagomonadaceae</taxon>
        <taxon>Pelagomonas</taxon>
    </lineage>
</organism>
<accession>A0A7S4A684</accession>
<feature type="region of interest" description="Disordered" evidence="1">
    <location>
        <begin position="89"/>
        <end position="133"/>
    </location>
</feature>
<feature type="region of interest" description="Disordered" evidence="1">
    <location>
        <begin position="290"/>
        <end position="329"/>
    </location>
</feature>
<dbReference type="EMBL" id="HBIW01023686">
    <property type="protein sequence ID" value="CAE0704970.1"/>
    <property type="molecule type" value="Transcribed_RNA"/>
</dbReference>
<gene>
    <name evidence="2" type="ORF">PCAL00307_LOCUS20418</name>
    <name evidence="3" type="ORF">PECAL_2P00590</name>
</gene>
<dbReference type="Proteomes" id="UP000789595">
    <property type="component" value="Unassembled WGS sequence"/>
</dbReference>
<protein>
    <submittedName>
        <fullName evidence="2">Uncharacterized protein</fullName>
    </submittedName>
</protein>
<evidence type="ECO:0000313" key="2">
    <source>
        <dbReference type="EMBL" id="CAE0704970.1"/>
    </source>
</evidence>
<reference evidence="3" key="2">
    <citation type="submission" date="2021-11" db="EMBL/GenBank/DDBJ databases">
        <authorList>
            <consortium name="Genoscope - CEA"/>
            <person name="William W."/>
        </authorList>
    </citation>
    <scope>NUCLEOTIDE SEQUENCE</scope>
</reference>
<dbReference type="AlphaFoldDB" id="A0A7S4A684"/>
<name>A0A7S4A684_9STRA</name>
<evidence type="ECO:0000256" key="1">
    <source>
        <dbReference type="SAM" id="MobiDB-lite"/>
    </source>
</evidence>
<sequence length="329" mass="35052">MITAQQEHKSRWRGRYWRRVELEFVEGGAVKLDGGSPKALVRINDEGSDVVRVEIADVAAYEAARRACVLPKTETLRLRGAGLFEALDAHRRRRSTAVPPPEPPEPPAPRPPPEESGPRLPPAPGTDATDAAPTVGALEARLTKLQRSDLERRLAALNPSAAGAAPPVEALRERLAALRDGDATGPAFVDRPKGFLDAASDDEDEDAIVARAREAARLDGRVCSDDGLLECLAGLDDDEPGPAVTADDDVEALLREARQLGATAQADLAGAESKRDDVADLLSRAGDLVARAARDRGDSVEPSNGVPDYDDDSANDEPTGSESDDEDDR</sequence>
<keyword evidence="4" id="KW-1185">Reference proteome</keyword>